<dbReference type="STRING" id="583355.Caka_0540"/>
<dbReference type="Pfam" id="PF05426">
    <property type="entry name" value="Alginate_lyase"/>
    <property type="match status" value="1"/>
</dbReference>
<proteinExistence type="predicted"/>
<dbReference type="GO" id="GO:0016829">
    <property type="term" value="F:lyase activity"/>
    <property type="evidence" value="ECO:0007669"/>
    <property type="project" value="UniProtKB-KW"/>
</dbReference>
<evidence type="ECO:0000259" key="4">
    <source>
        <dbReference type="Pfam" id="PF05426"/>
    </source>
</evidence>
<organism evidence="5 6">
    <name type="scientific">Coraliomargarita akajimensis (strain DSM 45221 / IAM 15411 / JCM 23193 / KCTC 12865 / 04OKA010-24)</name>
    <dbReference type="NCBI Taxonomy" id="583355"/>
    <lineage>
        <taxon>Bacteria</taxon>
        <taxon>Pseudomonadati</taxon>
        <taxon>Verrucomicrobiota</taxon>
        <taxon>Opitutia</taxon>
        <taxon>Puniceicoccales</taxon>
        <taxon>Coraliomargaritaceae</taxon>
        <taxon>Coraliomargarita</taxon>
    </lineage>
</organism>
<dbReference type="HOGENOM" id="CLU_775363_0_0_0"/>
<evidence type="ECO:0000256" key="2">
    <source>
        <dbReference type="ARBA" id="ARBA00023239"/>
    </source>
</evidence>
<dbReference type="Gene3D" id="1.50.10.100">
    <property type="entry name" value="Chondroitin AC/alginate lyase"/>
    <property type="match status" value="1"/>
</dbReference>
<reference evidence="5 6" key="1">
    <citation type="journal article" date="2010" name="Stand. Genomic Sci.">
        <title>Complete genome sequence of Coraliomargarita akajimensis type strain (04OKA010-24).</title>
        <authorList>
            <person name="Mavromatis K."/>
            <person name="Abt B."/>
            <person name="Brambilla E."/>
            <person name="Lapidus A."/>
            <person name="Copeland A."/>
            <person name="Deshpande S."/>
            <person name="Nolan M."/>
            <person name="Lucas S."/>
            <person name="Tice H."/>
            <person name="Cheng J.F."/>
            <person name="Han C."/>
            <person name="Detter J.C."/>
            <person name="Woyke T."/>
            <person name="Goodwin L."/>
            <person name="Pitluck S."/>
            <person name="Held B."/>
            <person name="Brettin T."/>
            <person name="Tapia R."/>
            <person name="Ivanova N."/>
            <person name="Mikhailova N."/>
            <person name="Pati A."/>
            <person name="Liolios K."/>
            <person name="Chen A."/>
            <person name="Palaniappan K."/>
            <person name="Land M."/>
            <person name="Hauser L."/>
            <person name="Chang Y.J."/>
            <person name="Jeffries C.D."/>
            <person name="Rohde M."/>
            <person name="Goker M."/>
            <person name="Bristow J."/>
            <person name="Eisen J.A."/>
            <person name="Markowitz V."/>
            <person name="Hugenholtz P."/>
            <person name="Klenk H.P."/>
            <person name="Kyrpides N.C."/>
        </authorList>
    </citation>
    <scope>NUCLEOTIDE SEQUENCE [LARGE SCALE GENOMIC DNA]</scope>
    <source>
        <strain evidence="6">DSM 45221 / IAM 15411 / JCM 23193 / KCTC 12865</strain>
    </source>
</reference>
<dbReference type="RefSeq" id="WP_013042290.1">
    <property type="nucleotide sequence ID" value="NC_014008.1"/>
</dbReference>
<dbReference type="OrthoDB" id="222550at2"/>
<evidence type="ECO:0000313" key="6">
    <source>
        <dbReference type="Proteomes" id="UP000000925"/>
    </source>
</evidence>
<sequence length="370" mass="41341">MTHRLTGKLITTIQFLCCAAVSLLNAAAFEHPGGLHSAQQLESTRRQIAQGAQPWTDAYALLLVEVGKCQKRRPQAVEDFNVPGYYIDAKGHREAMDRLSKDAWVAYSCAVAYQLTSGPDRTVYAEKALEVINAWARINTKTSNYDGTLAMADAGSGLVFAAELMRDYDGWNTLQRAAFEEWLTTVYLYACQQIANNENNWGCWGTLGSAASHYYLDDAQGLDADIARIRKQIDVSIEADGRMPHETKRGKNGIWYTYFALSPMTAASQIAANARGVDLFSFKGDDGAGIEDALDYLIQYCYAPEDWPHYREKDLSLPKANKYPGNLFEAMHALYKKPAYGNWVKDSRPIMVFGHHYSWNFPSLLPPSAD</sequence>
<dbReference type="AlphaFoldDB" id="D5ENQ6"/>
<name>D5ENQ6_CORAD</name>
<feature type="chain" id="PRO_5003071650" description="Alginate lyase domain-containing protein" evidence="3">
    <location>
        <begin position="27"/>
        <end position="370"/>
    </location>
</feature>
<feature type="signal peptide" evidence="3">
    <location>
        <begin position="1"/>
        <end position="26"/>
    </location>
</feature>
<dbReference type="KEGG" id="caa:Caka_0540"/>
<dbReference type="SUPFAM" id="SSF48230">
    <property type="entry name" value="Chondroitin AC/alginate lyase"/>
    <property type="match status" value="1"/>
</dbReference>
<gene>
    <name evidence="5" type="ordered locus">Caka_0540</name>
</gene>
<dbReference type="EMBL" id="CP001998">
    <property type="protein sequence ID" value="ADE53565.1"/>
    <property type="molecule type" value="Genomic_DNA"/>
</dbReference>
<keyword evidence="6" id="KW-1185">Reference proteome</keyword>
<feature type="domain" description="Alginate lyase" evidence="4">
    <location>
        <begin position="87"/>
        <end position="307"/>
    </location>
</feature>
<dbReference type="eggNOG" id="COG5434">
    <property type="taxonomic scope" value="Bacteria"/>
</dbReference>
<dbReference type="InterPro" id="IPR008929">
    <property type="entry name" value="Chondroitin_lyas"/>
</dbReference>
<evidence type="ECO:0000256" key="3">
    <source>
        <dbReference type="SAM" id="SignalP"/>
    </source>
</evidence>
<dbReference type="InterPro" id="IPR008397">
    <property type="entry name" value="Alginate_lyase_dom"/>
</dbReference>
<evidence type="ECO:0000313" key="5">
    <source>
        <dbReference type="EMBL" id="ADE53565.1"/>
    </source>
</evidence>
<keyword evidence="2" id="KW-0456">Lyase</keyword>
<protein>
    <recommendedName>
        <fullName evidence="4">Alginate lyase domain-containing protein</fullName>
    </recommendedName>
</protein>
<keyword evidence="1 3" id="KW-0732">Signal</keyword>
<evidence type="ECO:0000256" key="1">
    <source>
        <dbReference type="ARBA" id="ARBA00022729"/>
    </source>
</evidence>
<accession>D5ENQ6</accession>
<dbReference type="GO" id="GO:0042597">
    <property type="term" value="C:periplasmic space"/>
    <property type="evidence" value="ECO:0007669"/>
    <property type="project" value="InterPro"/>
</dbReference>
<dbReference type="Proteomes" id="UP000000925">
    <property type="component" value="Chromosome"/>
</dbReference>